<comment type="similarity">
    <text evidence="2">Belongs to the DNA polymerase delta/II small subunit family.</text>
</comment>
<reference evidence="9" key="2">
    <citation type="submission" date="2020-05" db="UniProtKB">
        <authorList>
            <consortium name="EnsemblMetazoa"/>
        </authorList>
    </citation>
    <scope>IDENTIFICATION</scope>
    <source>
        <strain evidence="9">wikel</strain>
    </source>
</reference>
<name>B7PCY1_IXOSC</name>
<protein>
    <recommendedName>
        <fullName evidence="3">DNA polymerase delta subunit 2</fullName>
    </recommendedName>
</protein>
<dbReference type="PaxDb" id="6945-B7PCY1"/>
<dbReference type="EMBL" id="ABJB010427311">
    <property type="status" value="NOT_ANNOTATED_CDS"/>
    <property type="molecule type" value="Genomic_DNA"/>
</dbReference>
<evidence type="ECO:0000259" key="7">
    <source>
        <dbReference type="Pfam" id="PF18018"/>
    </source>
</evidence>
<dbReference type="AlphaFoldDB" id="B7PCY1"/>
<dbReference type="Pfam" id="PF04042">
    <property type="entry name" value="DNA_pol_E_B"/>
    <property type="match status" value="1"/>
</dbReference>
<dbReference type="EMBL" id="ABJB011015759">
    <property type="status" value="NOT_ANNOTATED_CDS"/>
    <property type="molecule type" value="Genomic_DNA"/>
</dbReference>
<keyword evidence="11" id="KW-1267">Proteomics identification</keyword>
<dbReference type="FunFam" id="2.40.50.430:FF:000001">
    <property type="entry name" value="DNA polymerase delta subunit 2"/>
    <property type="match status" value="1"/>
</dbReference>
<evidence type="ECO:0000256" key="4">
    <source>
        <dbReference type="ARBA" id="ARBA00022705"/>
    </source>
</evidence>
<dbReference type="GO" id="GO:0006271">
    <property type="term" value="P:DNA strand elongation involved in DNA replication"/>
    <property type="evidence" value="ECO:0000318"/>
    <property type="project" value="GO_Central"/>
</dbReference>
<dbReference type="VEuPathDB" id="VectorBase:ISCW002294"/>
<sequence length="416" mass="46655">MKMPMAVDGKLTEVQFTRPSCDYLDRSDNFLLNDRTFNRQYASFYCARYKSMLPVLRQRAEQKWGKQKVQVTSLGDLVEDKRSVVVGTLFKVMELQPSILKEISEEHHVAPQPRRTHLTDNSDSLVLEDDRQRLPLSGNIDVAAHVTGIPVAVLGRVGDDGRFAVEDICYAGLLKQVPRPSLEADKYLVLVSGVGLVEGADDLLQLQLLVDYLSGFLGCDADQERASRVVRVVLAGNTLRQTVSTKDLARVRSELKKKIFARARNFREFEAHTVVQAAGLSENECFLFANGLLTRVFARLGCNLLAYRYWLFPSLLGIHAKISGVLNTNLVLGTSGQTVSDVRRFSNIDDPLDVLEKTLQWRHMAPTAPDTLSCYPFLDKDPFIVDACPHLYFVGNQDSYATRTFKGMHPSVSRGR</sequence>
<dbReference type="EMBL" id="ABJB010520410">
    <property type="status" value="NOT_ANNOTATED_CDS"/>
    <property type="molecule type" value="Genomic_DNA"/>
</dbReference>
<dbReference type="STRING" id="6945.B7PCY1"/>
<dbReference type="InParanoid" id="B7PCY1"/>
<keyword evidence="8" id="KW-0808">Transferase</keyword>
<keyword evidence="10" id="KW-1185">Reference proteome</keyword>
<keyword evidence="5" id="KW-0539">Nucleus</keyword>
<evidence type="ECO:0000313" key="8">
    <source>
        <dbReference type="EMBL" id="EEC04453.1"/>
    </source>
</evidence>
<dbReference type="HOGENOM" id="CLU_021763_0_0_1"/>
<dbReference type="EMBL" id="ABJB010179509">
    <property type="status" value="NOT_ANNOTATED_CDS"/>
    <property type="molecule type" value="Genomic_DNA"/>
</dbReference>
<evidence type="ECO:0000259" key="6">
    <source>
        <dbReference type="Pfam" id="PF04042"/>
    </source>
</evidence>
<organism>
    <name type="scientific">Ixodes scapularis</name>
    <name type="common">Black-legged tick</name>
    <name type="synonym">Deer tick</name>
    <dbReference type="NCBI Taxonomy" id="6945"/>
    <lineage>
        <taxon>Eukaryota</taxon>
        <taxon>Metazoa</taxon>
        <taxon>Ecdysozoa</taxon>
        <taxon>Arthropoda</taxon>
        <taxon>Chelicerata</taxon>
        <taxon>Arachnida</taxon>
        <taxon>Acari</taxon>
        <taxon>Parasitiformes</taxon>
        <taxon>Ixodida</taxon>
        <taxon>Ixodoidea</taxon>
        <taxon>Ixodidae</taxon>
        <taxon>Ixodinae</taxon>
        <taxon>Ixodes</taxon>
    </lineage>
</organism>
<proteinExistence type="evidence at protein level"/>
<dbReference type="InterPro" id="IPR040663">
    <property type="entry name" value="DNA_pol_D_N"/>
</dbReference>
<keyword evidence="8" id="KW-0548">Nucleotidyltransferase</keyword>
<reference evidence="8 10" key="1">
    <citation type="submission" date="2008-03" db="EMBL/GenBank/DDBJ databases">
        <title>Annotation of Ixodes scapularis.</title>
        <authorList>
            <consortium name="Ixodes scapularis Genome Project Consortium"/>
            <person name="Caler E."/>
            <person name="Hannick L.I."/>
            <person name="Bidwell S."/>
            <person name="Joardar V."/>
            <person name="Thiagarajan M."/>
            <person name="Amedeo P."/>
            <person name="Galinsky K.J."/>
            <person name="Schobel S."/>
            <person name="Inman J."/>
            <person name="Hostetler J."/>
            <person name="Miller J."/>
            <person name="Hammond M."/>
            <person name="Megy K."/>
            <person name="Lawson D."/>
            <person name="Kodira C."/>
            <person name="Sutton G."/>
            <person name="Meyer J."/>
            <person name="Hill C.A."/>
            <person name="Birren B."/>
            <person name="Nene V."/>
            <person name="Collins F."/>
            <person name="Alarcon-Chaidez F."/>
            <person name="Wikel S."/>
            <person name="Strausberg R."/>
        </authorList>
    </citation>
    <scope>NUCLEOTIDE SEQUENCE [LARGE SCALE GENOMIC DNA]</scope>
    <source>
        <strain evidence="10">Wikel</strain>
        <strain evidence="8">Wikel colony</strain>
    </source>
</reference>
<dbReference type="InterPro" id="IPR007185">
    <property type="entry name" value="DNA_pol_a/d/e_bsu"/>
</dbReference>
<evidence type="ECO:0007829" key="11">
    <source>
        <dbReference type="PeptideAtlas" id="B7PCY1"/>
    </source>
</evidence>
<evidence type="ECO:0000256" key="2">
    <source>
        <dbReference type="ARBA" id="ARBA00006035"/>
    </source>
</evidence>
<dbReference type="VEuPathDB" id="VectorBase:ISCI002294"/>
<dbReference type="GO" id="GO:0016779">
    <property type="term" value="F:nucleotidyltransferase activity"/>
    <property type="evidence" value="ECO:0007669"/>
    <property type="project" value="UniProtKB-KW"/>
</dbReference>
<evidence type="ECO:0000313" key="10">
    <source>
        <dbReference type="Proteomes" id="UP000001555"/>
    </source>
</evidence>
<dbReference type="Pfam" id="PF18018">
    <property type="entry name" value="DNA_pol_D_N"/>
    <property type="match status" value="1"/>
</dbReference>
<evidence type="ECO:0000256" key="5">
    <source>
        <dbReference type="ARBA" id="ARBA00023242"/>
    </source>
</evidence>
<dbReference type="Gene3D" id="3.60.21.50">
    <property type="match status" value="2"/>
</dbReference>
<evidence type="ECO:0000313" key="9">
    <source>
        <dbReference type="EnsemblMetazoa" id="ISCW002294-PA"/>
    </source>
</evidence>
<dbReference type="GO" id="GO:0043625">
    <property type="term" value="C:delta DNA polymerase complex"/>
    <property type="evidence" value="ECO:0000318"/>
    <property type="project" value="GO_Central"/>
</dbReference>
<dbReference type="VEuPathDB" id="VectorBase:ISCP_011608"/>
<dbReference type="PANTHER" id="PTHR10416">
    <property type="entry name" value="DNA POLYMERASE DELTA SUBUNIT 2"/>
    <property type="match status" value="1"/>
</dbReference>
<feature type="domain" description="DNA polymerase delta subunit OB-fold" evidence="7">
    <location>
        <begin position="40"/>
        <end position="168"/>
    </location>
</feature>
<dbReference type="InterPro" id="IPR024826">
    <property type="entry name" value="DNA_pol_delta/II_ssu"/>
</dbReference>
<gene>
    <name evidence="8" type="ORF">IscW_ISCW002294</name>
</gene>
<accession>B7PCY1</accession>
<feature type="domain" description="DNA polymerase alpha/delta/epsilon subunit B" evidence="6">
    <location>
        <begin position="327"/>
        <end position="401"/>
    </location>
</feature>
<evidence type="ECO:0000256" key="3">
    <source>
        <dbReference type="ARBA" id="ARBA00017588"/>
    </source>
</evidence>
<dbReference type="FunCoup" id="B7PCY1">
    <property type="interactions" value="753"/>
</dbReference>
<dbReference type="EMBL" id="DS686886">
    <property type="protein sequence ID" value="EEC04453.1"/>
    <property type="molecule type" value="Genomic_DNA"/>
</dbReference>
<dbReference type="GO" id="GO:0003677">
    <property type="term" value="F:DNA binding"/>
    <property type="evidence" value="ECO:0007669"/>
    <property type="project" value="InterPro"/>
</dbReference>
<dbReference type="Gene3D" id="2.40.50.430">
    <property type="match status" value="1"/>
</dbReference>
<dbReference type="PANTHER" id="PTHR10416:SF0">
    <property type="entry name" value="DNA POLYMERASE DELTA SUBUNIT 2"/>
    <property type="match status" value="1"/>
</dbReference>
<dbReference type="EMBL" id="ABJB010391699">
    <property type="status" value="NOT_ANNOTATED_CDS"/>
    <property type="molecule type" value="Genomic_DNA"/>
</dbReference>
<comment type="subcellular location">
    <subcellularLocation>
        <location evidence="1">Nucleus</location>
    </subcellularLocation>
</comment>
<dbReference type="Proteomes" id="UP000001555">
    <property type="component" value="Unassembled WGS sequence"/>
</dbReference>
<evidence type="ECO:0000256" key="1">
    <source>
        <dbReference type="ARBA" id="ARBA00004123"/>
    </source>
</evidence>
<dbReference type="EnsemblMetazoa" id="ISCW002294-RA">
    <property type="protein sequence ID" value="ISCW002294-PA"/>
    <property type="gene ID" value="ISCW002294"/>
</dbReference>
<dbReference type="OrthoDB" id="3763at2759"/>
<keyword evidence="4" id="KW-0235">DNA replication</keyword>